<proteinExistence type="predicted"/>
<dbReference type="InterPro" id="IPR027417">
    <property type="entry name" value="P-loop_NTPase"/>
</dbReference>
<evidence type="ECO:0000256" key="5">
    <source>
        <dbReference type="ARBA" id="ARBA00023163"/>
    </source>
</evidence>
<dbReference type="InterPro" id="IPR058031">
    <property type="entry name" value="AAA_lid_NorR"/>
</dbReference>
<dbReference type="SUPFAM" id="SSF46689">
    <property type="entry name" value="Homeodomain-like"/>
    <property type="match status" value="1"/>
</dbReference>
<keyword evidence="2" id="KW-0067">ATP-binding</keyword>
<reference evidence="9" key="1">
    <citation type="submission" date="2015-02" db="EMBL/GenBank/DDBJ databases">
        <title>Complete Genome Sequencing of Pandoraea vervacti NS15 sp. nov.</title>
        <authorList>
            <person name="Chan K.-G."/>
        </authorList>
    </citation>
    <scope>NUCLEOTIDE SEQUENCE [LARGE SCALE GENOMIC DNA]</scope>
    <source>
        <strain evidence="9">NS15</strain>
    </source>
</reference>
<evidence type="ECO:0000259" key="7">
    <source>
        <dbReference type="PROSITE" id="PS50045"/>
    </source>
</evidence>
<dbReference type="PANTHER" id="PTHR32071:SF21">
    <property type="entry name" value="TRANSCRIPTIONAL REGULATORY PROTEIN FLGR"/>
    <property type="match status" value="1"/>
</dbReference>
<evidence type="ECO:0000313" key="9">
    <source>
        <dbReference type="Proteomes" id="UP000035085"/>
    </source>
</evidence>
<name>A0ABN4UF95_9BURK</name>
<feature type="region of interest" description="Disordered" evidence="6">
    <location>
        <begin position="1"/>
        <end position="23"/>
    </location>
</feature>
<dbReference type="InterPro" id="IPR002197">
    <property type="entry name" value="HTH_Fis"/>
</dbReference>
<dbReference type="Gene3D" id="1.10.8.60">
    <property type="match status" value="1"/>
</dbReference>
<evidence type="ECO:0000256" key="4">
    <source>
        <dbReference type="ARBA" id="ARBA00023125"/>
    </source>
</evidence>
<keyword evidence="1" id="KW-0547">Nucleotide-binding</keyword>
<dbReference type="Gene3D" id="1.10.10.60">
    <property type="entry name" value="Homeodomain-like"/>
    <property type="match status" value="1"/>
</dbReference>
<dbReference type="PANTHER" id="PTHR32071">
    <property type="entry name" value="TRANSCRIPTIONAL REGULATORY PROTEIN"/>
    <property type="match status" value="1"/>
</dbReference>
<dbReference type="Pfam" id="PF02954">
    <property type="entry name" value="HTH_8"/>
    <property type="match status" value="1"/>
</dbReference>
<dbReference type="PROSITE" id="PS00675">
    <property type="entry name" value="SIGMA54_INTERACT_1"/>
    <property type="match status" value="1"/>
</dbReference>
<keyword evidence="5" id="KW-0804">Transcription</keyword>
<dbReference type="EMBL" id="CP010897">
    <property type="protein sequence ID" value="APD11342.1"/>
    <property type="molecule type" value="Genomic_DNA"/>
</dbReference>
<feature type="domain" description="Sigma-54 factor interaction" evidence="7">
    <location>
        <begin position="31"/>
        <end position="260"/>
    </location>
</feature>
<dbReference type="PROSITE" id="PS00676">
    <property type="entry name" value="SIGMA54_INTERACT_2"/>
    <property type="match status" value="1"/>
</dbReference>
<dbReference type="Pfam" id="PF25601">
    <property type="entry name" value="AAA_lid_14"/>
    <property type="match status" value="1"/>
</dbReference>
<evidence type="ECO:0000256" key="3">
    <source>
        <dbReference type="ARBA" id="ARBA00023015"/>
    </source>
</evidence>
<feature type="compositionally biased region" description="Pro residues" evidence="6">
    <location>
        <begin position="1"/>
        <end position="11"/>
    </location>
</feature>
<dbReference type="Gene3D" id="3.40.50.300">
    <property type="entry name" value="P-loop containing nucleotide triphosphate hydrolases"/>
    <property type="match status" value="1"/>
</dbReference>
<dbReference type="CDD" id="cd00009">
    <property type="entry name" value="AAA"/>
    <property type="match status" value="1"/>
</dbReference>
<dbReference type="Proteomes" id="UP000035085">
    <property type="component" value="Chromosome"/>
</dbReference>
<dbReference type="InterPro" id="IPR025943">
    <property type="entry name" value="Sigma_54_int_dom_ATP-bd_2"/>
</dbReference>
<dbReference type="InterPro" id="IPR025662">
    <property type="entry name" value="Sigma_54_int_dom_ATP-bd_1"/>
</dbReference>
<dbReference type="InterPro" id="IPR003593">
    <property type="entry name" value="AAA+_ATPase"/>
</dbReference>
<keyword evidence="3" id="KW-0805">Transcription regulation</keyword>
<protein>
    <recommendedName>
        <fullName evidence="7">Sigma-54 factor interaction domain-containing protein</fullName>
    </recommendedName>
</protein>
<keyword evidence="4" id="KW-0238">DNA-binding</keyword>
<organism evidence="8 9">
    <name type="scientific">Pandoraea vervacti</name>
    <dbReference type="NCBI Taxonomy" id="656178"/>
    <lineage>
        <taxon>Bacteria</taxon>
        <taxon>Pseudomonadati</taxon>
        <taxon>Pseudomonadota</taxon>
        <taxon>Betaproteobacteria</taxon>
        <taxon>Burkholderiales</taxon>
        <taxon>Burkholderiaceae</taxon>
        <taxon>Pandoraea</taxon>
    </lineage>
</organism>
<accession>A0ABN4UF95</accession>
<sequence>MATLPVWPPLPQRSQPAGAADHASRDSAADWIFVDPRSRDLLMEVEQVAPSDASILITGETGTGKELIARHIHGSSPRRAGPFVKVSCGAFSESLVDAELFGYENGAFAGAFGAQPGWFEQANGGTIFLDEINDLPLSVQNKLLRVLQEREVSRLGGRQSLPVDVRVLAAASTDLERLVSEKRFRKDLYYRLNVISLNVLTLRERPGDIVPLARYFIDTYSKRLGYRKLALTPDAEQKLIQAPWHGNVRELENVIHRTLLLCEQSEIDAASLRLPAAPSAAASATSSSAASIAQASPATDQYNVAASGSRPAPDEDMAALRRAILRLCESRGANLHQLVEDTLLREVFRVSHYSQSETARLLGISRNVVRARLIRLGEIGPPRKTACDAPHTDTPLDIETRKLQ</sequence>
<dbReference type="PROSITE" id="PS50045">
    <property type="entry name" value="SIGMA54_INTERACT_4"/>
    <property type="match status" value="1"/>
</dbReference>
<keyword evidence="9" id="KW-1185">Reference proteome</keyword>
<feature type="region of interest" description="Disordered" evidence="6">
    <location>
        <begin position="383"/>
        <end position="404"/>
    </location>
</feature>
<dbReference type="InterPro" id="IPR002078">
    <property type="entry name" value="Sigma_54_int"/>
</dbReference>
<evidence type="ECO:0000256" key="6">
    <source>
        <dbReference type="SAM" id="MobiDB-lite"/>
    </source>
</evidence>
<dbReference type="InterPro" id="IPR009057">
    <property type="entry name" value="Homeodomain-like_sf"/>
</dbReference>
<gene>
    <name evidence="8" type="ORF">UC34_16355</name>
</gene>
<dbReference type="RefSeq" id="WP_052811097.1">
    <property type="nucleotide sequence ID" value="NZ_CP010897.2"/>
</dbReference>
<dbReference type="Pfam" id="PF00158">
    <property type="entry name" value="Sigma54_activat"/>
    <property type="match status" value="1"/>
</dbReference>
<dbReference type="SMART" id="SM00382">
    <property type="entry name" value="AAA"/>
    <property type="match status" value="1"/>
</dbReference>
<evidence type="ECO:0000313" key="8">
    <source>
        <dbReference type="EMBL" id="APD11342.1"/>
    </source>
</evidence>
<dbReference type="SUPFAM" id="SSF52540">
    <property type="entry name" value="P-loop containing nucleoside triphosphate hydrolases"/>
    <property type="match status" value="1"/>
</dbReference>
<evidence type="ECO:0000256" key="2">
    <source>
        <dbReference type="ARBA" id="ARBA00022840"/>
    </source>
</evidence>
<evidence type="ECO:0000256" key="1">
    <source>
        <dbReference type="ARBA" id="ARBA00022741"/>
    </source>
</evidence>